<dbReference type="PANTHER" id="PTHR47505:SF1">
    <property type="entry name" value="DNA UTILIZATION PROTEIN YHGH"/>
    <property type="match status" value="1"/>
</dbReference>
<name>A0A3Q8U1T0_9PSED</name>
<dbReference type="Gene3D" id="3.40.50.2020">
    <property type="match status" value="1"/>
</dbReference>
<dbReference type="KEGG" id="pory:EJA05_18250"/>
<dbReference type="AlphaFoldDB" id="A0A3Q8U1T0"/>
<dbReference type="InterPro" id="IPR029057">
    <property type="entry name" value="PRTase-like"/>
</dbReference>
<gene>
    <name evidence="1" type="ORF">EJA05_18250</name>
</gene>
<proteinExistence type="predicted"/>
<dbReference type="PANTHER" id="PTHR47505">
    <property type="entry name" value="DNA UTILIZATION PROTEIN YHGH"/>
    <property type="match status" value="1"/>
</dbReference>
<dbReference type="InterPro" id="IPR051910">
    <property type="entry name" value="ComF/GntX_DNA_util-trans"/>
</dbReference>
<evidence type="ECO:0000313" key="2">
    <source>
        <dbReference type="Proteomes" id="UP000268230"/>
    </source>
</evidence>
<dbReference type="EMBL" id="CP034338">
    <property type="protein sequence ID" value="AZL69537.1"/>
    <property type="molecule type" value="Genomic_DNA"/>
</dbReference>
<dbReference type="Proteomes" id="UP000268230">
    <property type="component" value="Chromosome"/>
</dbReference>
<protein>
    <submittedName>
        <fullName evidence="1">ComF family protein</fullName>
    </submittedName>
</protein>
<evidence type="ECO:0000313" key="1">
    <source>
        <dbReference type="EMBL" id="AZL69537.1"/>
    </source>
</evidence>
<organism evidence="1 2">
    <name type="scientific">Pseudomonas entomophila</name>
    <dbReference type="NCBI Taxonomy" id="312306"/>
    <lineage>
        <taxon>Bacteria</taxon>
        <taxon>Pseudomonadati</taxon>
        <taxon>Pseudomonadota</taxon>
        <taxon>Gammaproteobacteria</taxon>
        <taxon>Pseudomonadales</taxon>
        <taxon>Pseudomonadaceae</taxon>
        <taxon>Pseudomonas</taxon>
    </lineage>
</organism>
<sequence>MLIQPLPSHGPWDQGISLDRHTVFSTPIGLNAQGHMQFEILRTDIGEALFQLKHRDDYRQVAFLARSVAAALAGQRFDLVIPMPASRQRPCQPVHEVARQVAVLLGSTYSDQLLLKTWPTALMSDLANYEQRAEALAGCFIVNDTLRHSADVLLLDDLVDTGASLEAACTALRECASIRSISLVALTRRH</sequence>
<dbReference type="SUPFAM" id="SSF53271">
    <property type="entry name" value="PRTase-like"/>
    <property type="match status" value="1"/>
</dbReference>
<reference evidence="1 2" key="1">
    <citation type="submission" date="2018-12" db="EMBL/GenBank/DDBJ databases">
        <authorList>
            <person name="Li S."/>
            <person name="Yang R."/>
            <person name="Chen G."/>
            <person name="Zou L."/>
            <person name="Zhang C."/>
            <person name="Chen Y."/>
            <person name="Liu Z."/>
            <person name="Li Y."/>
            <person name="Yan Y."/>
            <person name="Huang M."/>
            <person name="Chen T."/>
        </authorList>
    </citation>
    <scope>NUCLEOTIDE SEQUENCE [LARGE SCALE GENOMIC DNA]</scope>
    <source>
        <strain evidence="1 2">1257</strain>
    </source>
</reference>
<accession>A0A3Q8U1T0</accession>
<dbReference type="OrthoDB" id="9779910at2"/>